<dbReference type="EC" id="5.4.2.2" evidence="11"/>
<dbReference type="PROSITE" id="PS00710">
    <property type="entry name" value="PGM_PMM"/>
    <property type="match status" value="1"/>
</dbReference>
<comment type="similarity">
    <text evidence="2 7">Belongs to the phosphohexose mutase family.</text>
</comment>
<reference evidence="11 12" key="1">
    <citation type="submission" date="2019-01" db="EMBL/GenBank/DDBJ databases">
        <authorList>
            <consortium name="Pathogen Informatics"/>
        </authorList>
    </citation>
    <scope>NUCLEOTIDE SEQUENCE [LARGE SCALE GENOMIC DNA]</scope>
    <source>
        <strain evidence="11 12">NCTC10122</strain>
    </source>
</reference>
<evidence type="ECO:0000256" key="6">
    <source>
        <dbReference type="ARBA" id="ARBA00023235"/>
    </source>
</evidence>
<dbReference type="RefSeq" id="WP_197722235.1">
    <property type="nucleotide sequence ID" value="NZ_LR214970.1"/>
</dbReference>
<evidence type="ECO:0000256" key="5">
    <source>
        <dbReference type="ARBA" id="ARBA00022842"/>
    </source>
</evidence>
<name>A0A449A8Z8_9BACT</name>
<dbReference type="InterPro" id="IPR005846">
    <property type="entry name" value="A-D-PHexomutase_a/b/a-III"/>
</dbReference>
<dbReference type="InterPro" id="IPR005844">
    <property type="entry name" value="A-D-PHexomutase_a/b/a-I"/>
</dbReference>
<dbReference type="InterPro" id="IPR016055">
    <property type="entry name" value="A-D-PHexomutase_a/b/a-I/II/III"/>
</dbReference>
<dbReference type="Pfam" id="PF02879">
    <property type="entry name" value="PGM_PMM_II"/>
    <property type="match status" value="1"/>
</dbReference>
<feature type="domain" description="Alpha-D-phosphohexomutase alpha/beta/alpha" evidence="10">
    <location>
        <begin position="296"/>
        <end position="416"/>
    </location>
</feature>
<dbReference type="PRINTS" id="PR00509">
    <property type="entry name" value="PGMPMM"/>
</dbReference>
<dbReference type="Pfam" id="PF02878">
    <property type="entry name" value="PGM_PMM_I"/>
    <property type="match status" value="1"/>
</dbReference>
<evidence type="ECO:0000256" key="2">
    <source>
        <dbReference type="ARBA" id="ARBA00010231"/>
    </source>
</evidence>
<dbReference type="GO" id="GO:0006166">
    <property type="term" value="P:purine ribonucleoside salvage"/>
    <property type="evidence" value="ECO:0007669"/>
    <property type="project" value="TreeGrafter"/>
</dbReference>
<dbReference type="PANTHER" id="PTHR45745:SF1">
    <property type="entry name" value="PHOSPHOGLUCOMUTASE 2B-RELATED"/>
    <property type="match status" value="1"/>
</dbReference>
<dbReference type="GO" id="GO:0000287">
    <property type="term" value="F:magnesium ion binding"/>
    <property type="evidence" value="ECO:0007669"/>
    <property type="project" value="InterPro"/>
</dbReference>
<protein>
    <submittedName>
        <fullName evidence="11">Phosphoglucomutase</fullName>
        <ecNumber evidence="11">5.4.2.2</ecNumber>
    </submittedName>
</protein>
<evidence type="ECO:0000256" key="4">
    <source>
        <dbReference type="ARBA" id="ARBA00022723"/>
    </source>
</evidence>
<evidence type="ECO:0000259" key="8">
    <source>
        <dbReference type="Pfam" id="PF02878"/>
    </source>
</evidence>
<dbReference type="Proteomes" id="UP000290942">
    <property type="component" value="Chromosome"/>
</dbReference>
<evidence type="ECO:0000313" key="12">
    <source>
        <dbReference type="Proteomes" id="UP000290942"/>
    </source>
</evidence>
<dbReference type="InterPro" id="IPR005841">
    <property type="entry name" value="Alpha-D-phosphohexomutase_SF"/>
</dbReference>
<dbReference type="InterPro" id="IPR036900">
    <property type="entry name" value="A-D-PHexomutase_C_sf"/>
</dbReference>
<dbReference type="GO" id="GO:0008973">
    <property type="term" value="F:phosphopentomutase activity"/>
    <property type="evidence" value="ECO:0007669"/>
    <property type="project" value="TreeGrafter"/>
</dbReference>
<gene>
    <name evidence="11" type="primary">pgcA</name>
    <name evidence="11" type="ORF">NCTC10122_00294</name>
</gene>
<evidence type="ECO:0000256" key="1">
    <source>
        <dbReference type="ARBA" id="ARBA00001946"/>
    </source>
</evidence>
<evidence type="ECO:0000259" key="10">
    <source>
        <dbReference type="Pfam" id="PF02880"/>
    </source>
</evidence>
<dbReference type="AlphaFoldDB" id="A0A449A8Z8"/>
<keyword evidence="6 11" id="KW-0413">Isomerase</keyword>
<dbReference type="GO" id="GO:0005975">
    <property type="term" value="P:carbohydrate metabolic process"/>
    <property type="evidence" value="ECO:0007669"/>
    <property type="project" value="InterPro"/>
</dbReference>
<dbReference type="SUPFAM" id="SSF53738">
    <property type="entry name" value="Phosphoglucomutase, first 3 domains"/>
    <property type="match status" value="3"/>
</dbReference>
<dbReference type="GO" id="GO:0004614">
    <property type="term" value="F:phosphoglucomutase activity"/>
    <property type="evidence" value="ECO:0007669"/>
    <property type="project" value="UniProtKB-EC"/>
</dbReference>
<dbReference type="Pfam" id="PF02880">
    <property type="entry name" value="PGM_PMM_III"/>
    <property type="match status" value="1"/>
</dbReference>
<evidence type="ECO:0000256" key="3">
    <source>
        <dbReference type="ARBA" id="ARBA00022553"/>
    </source>
</evidence>
<dbReference type="InterPro" id="IPR016066">
    <property type="entry name" value="A-D-PHexomutase_CS"/>
</dbReference>
<keyword evidence="3" id="KW-0597">Phosphoprotein</keyword>
<organism evidence="11 12">
    <name type="scientific">Mycoplasmopsis bovigenitalium</name>
    <dbReference type="NCBI Taxonomy" id="2112"/>
    <lineage>
        <taxon>Bacteria</taxon>
        <taxon>Bacillati</taxon>
        <taxon>Mycoplasmatota</taxon>
        <taxon>Mycoplasmoidales</taxon>
        <taxon>Metamycoplasmataceae</taxon>
        <taxon>Mycoplasmopsis</taxon>
    </lineage>
</organism>
<accession>A0A449A8Z8</accession>
<evidence type="ECO:0000313" key="11">
    <source>
        <dbReference type="EMBL" id="VEU60694.1"/>
    </source>
</evidence>
<dbReference type="Gene3D" id="3.40.120.10">
    <property type="entry name" value="Alpha-D-Glucose-1,6-Bisphosphate, subunit A, domain 3"/>
    <property type="match status" value="3"/>
</dbReference>
<feature type="domain" description="Alpha-D-phosphohexomutase alpha/beta/alpha" evidence="9">
    <location>
        <begin position="177"/>
        <end position="283"/>
    </location>
</feature>
<dbReference type="InterPro" id="IPR005845">
    <property type="entry name" value="A-D-PHexomutase_a/b/a-II"/>
</dbReference>
<dbReference type="EMBL" id="LR214970">
    <property type="protein sequence ID" value="VEU60694.1"/>
    <property type="molecule type" value="Genomic_DNA"/>
</dbReference>
<dbReference type="CDD" id="cd05799">
    <property type="entry name" value="PGM2"/>
    <property type="match status" value="1"/>
</dbReference>
<dbReference type="PANTHER" id="PTHR45745">
    <property type="entry name" value="PHOSPHOMANNOMUTASE 45A"/>
    <property type="match status" value="1"/>
</dbReference>
<keyword evidence="5 7" id="KW-0460">Magnesium</keyword>
<sequence length="518" mass="59496">MKNTNNLKAIDFGTAGIRGIVGKGIDHLSAAHVQRVAHGFVNYLLKKYEKLDKITIVIGRDNRRFSNKYAKLIAKIAASYNKIQVILSRKITPTPFVSYLIISNKAQGGFNITASHNPKEYNGIKLYNEHGSQCLPDEIELIKKEFKDYYTYSDEYRCDGVWPVANNIRNTTKKEWDSYINKVLNIVPNTEFSKEMEKIKLVYSPLHGTGSTVANEIFKGLNLEFDKDVFYVKEQFIQDHNFKTCSYPNPERDDVYELGEKLAIKNNCDIVLVTDPDADRVGVKVRENNKFTLLTGNETATLLMKYLLEVNKENTNNKYMVYSYVSSNLPELIAKKSGLKTFIVPTGFKWIGKTIVEQQQEMFFAFEESYGSLIDSSIARDKDAIQSIVAIVKMTQYYKNQGKTLIDALDEIYREYGYIASKSINIDIDQNTDLTLIQEKFKELDFKNKIVHDYNLETDFMKSNMIKISFENKADWIALRPSGTEPKIKFYIFAYGNNKDAAQKTLDEYISKIETIIN</sequence>
<comment type="cofactor">
    <cofactor evidence="1">
        <name>Mg(2+)</name>
        <dbReference type="ChEBI" id="CHEBI:18420"/>
    </cofactor>
</comment>
<keyword evidence="4 7" id="KW-0479">Metal-binding</keyword>
<dbReference type="Gene3D" id="3.30.310.50">
    <property type="entry name" value="Alpha-D-phosphohexomutase, C-terminal domain"/>
    <property type="match status" value="1"/>
</dbReference>
<feature type="domain" description="Alpha-D-phosphohexomutase alpha/beta/alpha" evidence="8">
    <location>
        <begin position="11"/>
        <end position="149"/>
    </location>
</feature>
<evidence type="ECO:0000256" key="7">
    <source>
        <dbReference type="RuleBase" id="RU004326"/>
    </source>
</evidence>
<dbReference type="SUPFAM" id="SSF55957">
    <property type="entry name" value="Phosphoglucomutase, C-terminal domain"/>
    <property type="match status" value="1"/>
</dbReference>
<proteinExistence type="inferred from homology"/>
<evidence type="ECO:0000259" key="9">
    <source>
        <dbReference type="Pfam" id="PF02879"/>
    </source>
</evidence>